<dbReference type="InterPro" id="IPR019752">
    <property type="entry name" value="Pyrv/ketoisovalerate_OxRed_cat"/>
</dbReference>
<name>A0A4Q1C4F9_9BACT</name>
<sequence length="622" mass="66403">MVSPNSPAATDASASSATTIPDVVIRLAGNSQDGIQAVGGFLARLAGRSDQDVMTYMTIPSTISGGPSIFQVRMGSGDILSAGDRADVLVAFYQHSYDSHRASLRPGGVLLYDSDHVKPDPDDRTVTAVGVPFTSATVEAVGGNSKEKGKNIYVLGLLARMFDLEVPKLAQLIKERFAGKNEDIVRNAMLAFDAGYAYPAESLRNCLYRLEKSAGAAPGARPQVTGDGNSVLAYGLLAAGVRYGAGYPITPWSSIMETLRTELPKYGGIFVQCEDEIAAASTALGFAYGGHLSITGSSGPGLSLKMEALGWATMAELPLIVINVQRGGPSTGLPTNIEQSDLMQAIYGSHGDAPRVVLAPKNVEDCFYLALEAGRIARDFSTPVIILTDQAIATRIEAFEEPDLKKLMVEVKPDTSPRPPEFKPYPLGGMTRHAPPGSIMTSGKYPTVTGLEHDEHGHPTASPALHTKMTEKRREKIKAVANSLPAPELAGDDSGDVLLIGWGCTYGPIREAMGRLRHAGVKAAHMQMRHLHPLAPGLDQTFARYKHILVVEINDEGLYGYGQLATLLRGCFANPAISSITKTDGLTWKVSEIVERVAKKIDLPDSTIGMRKQSILAVTPRA</sequence>
<evidence type="ECO:0000259" key="2">
    <source>
        <dbReference type="Pfam" id="PF01558"/>
    </source>
</evidence>
<dbReference type="Gene3D" id="3.40.50.920">
    <property type="match status" value="1"/>
</dbReference>
<dbReference type="OrthoDB" id="9794954at2"/>
<dbReference type="Gene3D" id="3.40.920.10">
    <property type="entry name" value="Pyruvate-ferredoxin oxidoreductase, PFOR, domain III"/>
    <property type="match status" value="1"/>
</dbReference>
<keyword evidence="5" id="KW-1185">Reference proteome</keyword>
<dbReference type="RefSeq" id="WP_129048737.1">
    <property type="nucleotide sequence ID" value="NZ_SDHX01000002.1"/>
</dbReference>
<dbReference type="NCBIfam" id="TIGR03710">
    <property type="entry name" value="OAFO_sf"/>
    <property type="match status" value="1"/>
</dbReference>
<feature type="domain" description="Pyruvate flavodoxin/ferredoxin oxidoreductase pyrimidine binding" evidence="3">
    <location>
        <begin position="235"/>
        <end position="469"/>
    </location>
</feature>
<dbReference type="InterPro" id="IPR029061">
    <property type="entry name" value="THDP-binding"/>
</dbReference>
<dbReference type="GO" id="GO:0016903">
    <property type="term" value="F:oxidoreductase activity, acting on the aldehyde or oxo group of donors"/>
    <property type="evidence" value="ECO:0007669"/>
    <property type="project" value="InterPro"/>
</dbReference>
<evidence type="ECO:0000313" key="5">
    <source>
        <dbReference type="Proteomes" id="UP000290218"/>
    </source>
</evidence>
<feature type="domain" description="Pyruvate/ketoisovalerate oxidoreductase catalytic" evidence="2">
    <location>
        <begin position="33"/>
        <end position="197"/>
    </location>
</feature>
<dbReference type="InterPro" id="IPR022367">
    <property type="entry name" value="2-oxoacid/accept_OxRdtase_asu"/>
</dbReference>
<protein>
    <submittedName>
        <fullName evidence="4">2-oxoacid:acceptor oxidoreductase subunit alpha</fullName>
    </submittedName>
</protein>
<dbReference type="InterPro" id="IPR002880">
    <property type="entry name" value="Pyrv_Fd/Flavodoxin_OxRdtase_N"/>
</dbReference>
<keyword evidence="1" id="KW-0560">Oxidoreductase</keyword>
<dbReference type="InterPro" id="IPR009014">
    <property type="entry name" value="Transketo_C/PFOR_II"/>
</dbReference>
<dbReference type="SUPFAM" id="SSF53323">
    <property type="entry name" value="Pyruvate-ferredoxin oxidoreductase, PFOR, domain III"/>
    <property type="match status" value="1"/>
</dbReference>
<dbReference type="SUPFAM" id="SSF52518">
    <property type="entry name" value="Thiamin diphosphate-binding fold (THDP-binding)"/>
    <property type="match status" value="1"/>
</dbReference>
<proteinExistence type="predicted"/>
<organism evidence="4 5">
    <name type="scientific">Oleiharenicola lentus</name>
    <dbReference type="NCBI Taxonomy" id="2508720"/>
    <lineage>
        <taxon>Bacteria</taxon>
        <taxon>Pseudomonadati</taxon>
        <taxon>Verrucomicrobiota</taxon>
        <taxon>Opitutia</taxon>
        <taxon>Opitutales</taxon>
        <taxon>Opitutaceae</taxon>
        <taxon>Oleiharenicola</taxon>
    </lineage>
</organism>
<dbReference type="Gene3D" id="3.40.50.970">
    <property type="match status" value="1"/>
</dbReference>
<dbReference type="InterPro" id="IPR002869">
    <property type="entry name" value="Pyrv_flavodox_OxRed_cen"/>
</dbReference>
<comment type="caution">
    <text evidence="4">The sequence shown here is derived from an EMBL/GenBank/DDBJ whole genome shotgun (WGS) entry which is preliminary data.</text>
</comment>
<dbReference type="GO" id="GO:0006979">
    <property type="term" value="P:response to oxidative stress"/>
    <property type="evidence" value="ECO:0007669"/>
    <property type="project" value="TreeGrafter"/>
</dbReference>
<dbReference type="Proteomes" id="UP000290218">
    <property type="component" value="Unassembled WGS sequence"/>
</dbReference>
<dbReference type="InterPro" id="IPR050722">
    <property type="entry name" value="Pyruvate:ferred/Flavod_OxRd"/>
</dbReference>
<dbReference type="PANTHER" id="PTHR32154:SF20">
    <property type="entry name" value="2-OXOGLUTARATE OXIDOREDUCTASE SUBUNIT KORA"/>
    <property type="match status" value="1"/>
</dbReference>
<dbReference type="Pfam" id="PF01855">
    <property type="entry name" value="POR_N"/>
    <property type="match status" value="1"/>
</dbReference>
<dbReference type="PANTHER" id="PTHR32154">
    <property type="entry name" value="PYRUVATE-FLAVODOXIN OXIDOREDUCTASE-RELATED"/>
    <property type="match status" value="1"/>
</dbReference>
<evidence type="ECO:0000256" key="1">
    <source>
        <dbReference type="ARBA" id="ARBA00023002"/>
    </source>
</evidence>
<dbReference type="SUPFAM" id="SSF52922">
    <property type="entry name" value="TK C-terminal domain-like"/>
    <property type="match status" value="1"/>
</dbReference>
<dbReference type="CDD" id="cd07034">
    <property type="entry name" value="TPP_PYR_PFOR_IOR-alpha_like"/>
    <property type="match status" value="1"/>
</dbReference>
<gene>
    <name evidence="4" type="ORF">ESB00_15695</name>
</gene>
<dbReference type="EMBL" id="SDHX01000002">
    <property type="protein sequence ID" value="RXK53149.1"/>
    <property type="molecule type" value="Genomic_DNA"/>
</dbReference>
<reference evidence="4 5" key="1">
    <citation type="submission" date="2019-01" db="EMBL/GenBank/DDBJ databases">
        <title>Lacunisphaera sp. strain TWA-58.</title>
        <authorList>
            <person name="Chen W.-M."/>
        </authorList>
    </citation>
    <scope>NUCLEOTIDE SEQUENCE [LARGE SCALE GENOMIC DNA]</scope>
    <source>
        <strain evidence="4 5">TWA-58</strain>
    </source>
</reference>
<dbReference type="Pfam" id="PF01558">
    <property type="entry name" value="POR"/>
    <property type="match status" value="1"/>
</dbReference>
<dbReference type="AlphaFoldDB" id="A0A4Q1C4F9"/>
<dbReference type="FunFam" id="3.40.50.970:FF:000022">
    <property type="entry name" value="2-oxoglutarate ferredoxin oxidoreductase alpha subunit"/>
    <property type="match status" value="1"/>
</dbReference>
<evidence type="ECO:0000313" key="4">
    <source>
        <dbReference type="EMBL" id="RXK53149.1"/>
    </source>
</evidence>
<evidence type="ECO:0000259" key="3">
    <source>
        <dbReference type="Pfam" id="PF01855"/>
    </source>
</evidence>
<accession>A0A4Q1C4F9</accession>